<name>B5VKB0_YEAS6</name>
<organism evidence="1 2">
    <name type="scientific">Saccharomyces cerevisiae (strain AWRI1631)</name>
    <name type="common">Baker's yeast</name>
    <dbReference type="NCBI Taxonomy" id="545124"/>
    <lineage>
        <taxon>Eukaryota</taxon>
        <taxon>Fungi</taxon>
        <taxon>Dikarya</taxon>
        <taxon>Ascomycota</taxon>
        <taxon>Saccharomycotina</taxon>
        <taxon>Saccharomycetes</taxon>
        <taxon>Saccharomycetales</taxon>
        <taxon>Saccharomycetaceae</taxon>
        <taxon>Saccharomyces</taxon>
    </lineage>
</organism>
<evidence type="ECO:0000313" key="1">
    <source>
        <dbReference type="EMBL" id="EDZ71633.1"/>
    </source>
</evidence>
<evidence type="ECO:0000313" key="2">
    <source>
        <dbReference type="Proteomes" id="UP000008988"/>
    </source>
</evidence>
<dbReference type="EMBL" id="ABSV01001149">
    <property type="protein sequence ID" value="EDZ71633.1"/>
    <property type="molecule type" value="Genomic_DNA"/>
</dbReference>
<gene>
    <name evidence="1" type="ORF">AWRI1631_82340</name>
</gene>
<dbReference type="Proteomes" id="UP000008988">
    <property type="component" value="Unassembled WGS sequence"/>
</dbReference>
<accession>B5VKB0</accession>
<reference evidence="1 2" key="1">
    <citation type="journal article" date="2008" name="FEMS Yeast Res.">
        <title>Comparative genome analysis of a Saccharomyces cerevisiae wine strain.</title>
        <authorList>
            <person name="Borneman A.R."/>
            <person name="Forgan A.H."/>
            <person name="Pretorius I.S."/>
            <person name="Chambers P.J."/>
        </authorList>
    </citation>
    <scope>NUCLEOTIDE SEQUENCE [LARGE SCALE GENOMIC DNA]</scope>
    <source>
        <strain evidence="1 2">AWRI1631</strain>
    </source>
</reference>
<protein>
    <submittedName>
        <fullName evidence="1">Uncharacterized protein</fullName>
    </submittedName>
</protein>
<dbReference type="AlphaFoldDB" id="B5VKB0"/>
<sequence length="157" mass="18121">MWPSFFRTTWHQRWTVTGTFLTTGDTRTNEKNTLLLQFFVTSIRIWEVRVTTIDDNITLFQKWDDLVDQSVNWSTSFNQKHDLSRSLQFGDEIFNGSSTDDRFALSFIGQEMVDLGLSSVVSTNSETVVSSVQDQILTHDGQTNQTEISRHFIVVFV</sequence>
<proteinExistence type="predicted"/>
<comment type="caution">
    <text evidence="1">The sequence shown here is derived from an EMBL/GenBank/DDBJ whole genome shotgun (WGS) entry which is preliminary data.</text>
</comment>